<name>A0A448KBA1_9ACTO</name>
<dbReference type="RefSeq" id="WP_026426975.1">
    <property type="nucleotide sequence ID" value="NZ_CBCRWE010000025.1"/>
</dbReference>
<organism evidence="1 2">
    <name type="scientific">Actinomyces slackii</name>
    <dbReference type="NCBI Taxonomy" id="52774"/>
    <lineage>
        <taxon>Bacteria</taxon>
        <taxon>Bacillati</taxon>
        <taxon>Actinomycetota</taxon>
        <taxon>Actinomycetes</taxon>
        <taxon>Actinomycetales</taxon>
        <taxon>Actinomycetaceae</taxon>
        <taxon>Actinomyces</taxon>
    </lineage>
</organism>
<dbReference type="Proteomes" id="UP000276899">
    <property type="component" value="Chromosome"/>
</dbReference>
<protein>
    <submittedName>
        <fullName evidence="1">Uncharacterized protein</fullName>
    </submittedName>
</protein>
<dbReference type="InterPro" id="IPR046728">
    <property type="entry name" value="DUF6620"/>
</dbReference>
<keyword evidence="2" id="KW-1185">Reference proteome</keyword>
<evidence type="ECO:0000313" key="2">
    <source>
        <dbReference type="Proteomes" id="UP000276899"/>
    </source>
</evidence>
<dbReference type="KEGG" id="asla:NCTC11923_00803"/>
<proteinExistence type="predicted"/>
<gene>
    <name evidence="1" type="ORF">NCTC11923_00803</name>
</gene>
<dbReference type="AlphaFoldDB" id="A0A448KBA1"/>
<dbReference type="EMBL" id="LR134363">
    <property type="protein sequence ID" value="VEG74181.1"/>
    <property type="molecule type" value="Genomic_DNA"/>
</dbReference>
<reference evidence="1 2" key="1">
    <citation type="submission" date="2018-12" db="EMBL/GenBank/DDBJ databases">
        <authorList>
            <consortium name="Pathogen Informatics"/>
        </authorList>
    </citation>
    <scope>NUCLEOTIDE SEQUENCE [LARGE SCALE GENOMIC DNA]</scope>
    <source>
        <strain evidence="1 2">NCTC11923</strain>
    </source>
</reference>
<dbReference type="STRING" id="1278298.GCA_000428685_01941"/>
<dbReference type="Pfam" id="PF20325">
    <property type="entry name" value="DUF6620"/>
    <property type="match status" value="1"/>
</dbReference>
<evidence type="ECO:0000313" key="1">
    <source>
        <dbReference type="EMBL" id="VEG74181.1"/>
    </source>
</evidence>
<sequence length="442" mass="46379">MAGFFQRAKNAAKQAAANAGASAVSDAINQGAASMGLETNISLKAPNVNGASGGDGYYAVDLPHGFSQRMEQGLDAEEMARLRYPQAPADLPAGAAQYAQAWYQPWSALIDGHVDIARAAEAGDLPSAQQLLYRWEQGIGQAQVTVHQLGDFNGSRALSAVVGDVYEAFDMVADALREYMDVRSQGRRTDDAVEEVHKSIIGLHLSIHGPIVDFFADPSGAAMAQAEQAAFGDINAMISGAGADTSGPEFAPVQGVSLHDYVAGSQRMHEGTSADVICSLLGVERPMWDAASAEWMRRMTETHPMTVGMQYRSLSTTPHPVLTPEACAAAGGAASALPGGDNSARLSTDMSFYIEASAAMQAAAEAGIDGGGYLESTYGVTVMQVATAGGAWMSDMRNADRILTLQEVKKKEIFTQLTGYSADTAPGALPDGVEDIAADIEF</sequence>
<accession>A0A448KBA1</accession>